<dbReference type="HOGENOM" id="CLU_1595493_0_0_1"/>
<evidence type="ECO:0000313" key="3">
    <source>
        <dbReference type="Proteomes" id="UP000007431"/>
    </source>
</evidence>
<reference evidence="2 3" key="1">
    <citation type="journal article" date="2010" name="Nat. Biotechnol.">
        <title>Genome sequence of the model mushroom Schizophyllum commune.</title>
        <authorList>
            <person name="Ohm R.A."/>
            <person name="de Jong J.F."/>
            <person name="Lugones L.G."/>
            <person name="Aerts A."/>
            <person name="Kothe E."/>
            <person name="Stajich J.E."/>
            <person name="de Vries R.P."/>
            <person name="Record E."/>
            <person name="Levasseur A."/>
            <person name="Baker S.E."/>
            <person name="Bartholomew K.A."/>
            <person name="Coutinho P.M."/>
            <person name="Erdmann S."/>
            <person name="Fowler T.J."/>
            <person name="Gathman A.C."/>
            <person name="Lombard V."/>
            <person name="Henrissat B."/>
            <person name="Knabe N."/>
            <person name="Kuees U."/>
            <person name="Lilly W.W."/>
            <person name="Lindquist E."/>
            <person name="Lucas S."/>
            <person name="Magnuson J.K."/>
            <person name="Piumi F."/>
            <person name="Raudaskoski M."/>
            <person name="Salamov A."/>
            <person name="Schmutz J."/>
            <person name="Schwarze F.W.M.R."/>
            <person name="vanKuyk P.A."/>
            <person name="Horton J.S."/>
            <person name="Grigoriev I.V."/>
            <person name="Woesten H.A.B."/>
        </authorList>
    </citation>
    <scope>NUCLEOTIDE SEQUENCE [LARGE SCALE GENOMIC DNA]</scope>
    <source>
        <strain evidence="3">H4-8 / FGSC 9210</strain>
    </source>
</reference>
<dbReference type="VEuPathDB" id="FungiDB:SCHCODRAFT_02270301"/>
<keyword evidence="3" id="KW-1185">Reference proteome</keyword>
<feature type="region of interest" description="Disordered" evidence="1">
    <location>
        <begin position="56"/>
        <end position="80"/>
    </location>
</feature>
<dbReference type="Proteomes" id="UP000007431">
    <property type="component" value="Unassembled WGS sequence"/>
</dbReference>
<dbReference type="EMBL" id="GL377302">
    <property type="protein sequence ID" value="EFJ01940.1"/>
    <property type="molecule type" value="Genomic_DNA"/>
</dbReference>
<organism evidence="3">
    <name type="scientific">Schizophyllum commune (strain H4-8 / FGSC 9210)</name>
    <name type="common">Split gill fungus</name>
    <dbReference type="NCBI Taxonomy" id="578458"/>
    <lineage>
        <taxon>Eukaryota</taxon>
        <taxon>Fungi</taxon>
        <taxon>Dikarya</taxon>
        <taxon>Basidiomycota</taxon>
        <taxon>Agaricomycotina</taxon>
        <taxon>Agaricomycetes</taxon>
        <taxon>Agaricomycetidae</taxon>
        <taxon>Agaricales</taxon>
        <taxon>Schizophyllaceae</taxon>
        <taxon>Schizophyllum</taxon>
    </lineage>
</organism>
<dbReference type="RefSeq" id="XP_003036842.1">
    <property type="nucleotide sequence ID" value="XM_003036796.1"/>
</dbReference>
<accession>D8PKG3</accession>
<proteinExistence type="predicted"/>
<sequence length="167" mass="17894">MRPVSLGTYRSALLCQPRPRSVLTHAEASRAGDQHRCRYGCFAGVGGWRLASHAEGDRARANSRRALRPRPGHPRGKGRRHIAARTFTARSGQATPPLATTGCPVSCEAGSRSVGAPPRTDAGGYGLPRRAHSPWPLERGRHACLVEGGRPWYGCSQTDDTHLGLAG</sequence>
<dbReference type="AlphaFoldDB" id="D8PKG3"/>
<evidence type="ECO:0000256" key="1">
    <source>
        <dbReference type="SAM" id="MobiDB-lite"/>
    </source>
</evidence>
<feature type="compositionally biased region" description="Basic residues" evidence="1">
    <location>
        <begin position="61"/>
        <end position="80"/>
    </location>
</feature>
<dbReference type="GeneID" id="9588551"/>
<protein>
    <submittedName>
        <fullName evidence="2">Expressed protein</fullName>
    </submittedName>
</protein>
<gene>
    <name evidence="2" type="ORF">SCHCODRAFT_83938</name>
</gene>
<dbReference type="KEGG" id="scm:SCHCO_02270301"/>
<dbReference type="InParanoid" id="D8PKG3"/>
<name>D8PKG3_SCHCM</name>
<evidence type="ECO:0000313" key="2">
    <source>
        <dbReference type="EMBL" id="EFJ01940.1"/>
    </source>
</evidence>